<gene>
    <name evidence="2" type="ORF">GCM10023322_32790</name>
</gene>
<keyword evidence="3" id="KW-1185">Reference proteome</keyword>
<dbReference type="InterPro" id="IPR021005">
    <property type="entry name" value="Znf_CGNR"/>
</dbReference>
<reference evidence="3" key="1">
    <citation type="journal article" date="2019" name="Int. J. Syst. Evol. Microbiol.">
        <title>The Global Catalogue of Microorganisms (GCM) 10K type strain sequencing project: providing services to taxonomists for standard genome sequencing and annotation.</title>
        <authorList>
            <consortium name="The Broad Institute Genomics Platform"/>
            <consortium name="The Broad Institute Genome Sequencing Center for Infectious Disease"/>
            <person name="Wu L."/>
            <person name="Ma J."/>
        </authorList>
    </citation>
    <scope>NUCLEOTIDE SEQUENCE [LARGE SCALE GENOMIC DNA]</scope>
    <source>
        <strain evidence="3">JCM 18304</strain>
    </source>
</reference>
<evidence type="ECO:0000313" key="3">
    <source>
        <dbReference type="Proteomes" id="UP001501570"/>
    </source>
</evidence>
<dbReference type="RefSeq" id="WP_345630466.1">
    <property type="nucleotide sequence ID" value="NZ_BAABJQ010000008.1"/>
</dbReference>
<organism evidence="2 3">
    <name type="scientific">Rugosimonospora acidiphila</name>
    <dbReference type="NCBI Taxonomy" id="556531"/>
    <lineage>
        <taxon>Bacteria</taxon>
        <taxon>Bacillati</taxon>
        <taxon>Actinomycetota</taxon>
        <taxon>Actinomycetes</taxon>
        <taxon>Micromonosporales</taxon>
        <taxon>Micromonosporaceae</taxon>
        <taxon>Rugosimonospora</taxon>
    </lineage>
</organism>
<dbReference type="InterPro" id="IPR010852">
    <property type="entry name" value="ABATE"/>
</dbReference>
<dbReference type="Proteomes" id="UP001501570">
    <property type="component" value="Unassembled WGS sequence"/>
</dbReference>
<dbReference type="InterPro" id="IPR023286">
    <property type="entry name" value="ABATE_dom_sf"/>
</dbReference>
<protein>
    <submittedName>
        <fullName evidence="2">CGNR zinc finger domain-containing protein</fullName>
    </submittedName>
</protein>
<feature type="domain" description="Zinc finger CGNR" evidence="1">
    <location>
        <begin position="163"/>
        <end position="201"/>
    </location>
</feature>
<dbReference type="PANTHER" id="PTHR35525">
    <property type="entry name" value="BLL6575 PROTEIN"/>
    <property type="match status" value="1"/>
</dbReference>
<dbReference type="EMBL" id="BAABJQ010000008">
    <property type="protein sequence ID" value="GAA5186473.1"/>
    <property type="molecule type" value="Genomic_DNA"/>
</dbReference>
<evidence type="ECO:0000259" key="1">
    <source>
        <dbReference type="Pfam" id="PF11706"/>
    </source>
</evidence>
<accession>A0ABP9RUI2</accession>
<dbReference type="Pfam" id="PF07336">
    <property type="entry name" value="ABATE"/>
    <property type="match status" value="1"/>
</dbReference>
<comment type="caution">
    <text evidence="2">The sequence shown here is derived from an EMBL/GenBank/DDBJ whole genome shotgun (WGS) entry which is preliminary data.</text>
</comment>
<dbReference type="Pfam" id="PF11706">
    <property type="entry name" value="zf-CGNR"/>
    <property type="match status" value="1"/>
</dbReference>
<dbReference type="Gene3D" id="1.10.3300.10">
    <property type="entry name" value="Jann2411-like domain"/>
    <property type="match status" value="1"/>
</dbReference>
<name>A0ABP9RUI2_9ACTN</name>
<evidence type="ECO:0000313" key="2">
    <source>
        <dbReference type="EMBL" id="GAA5186473.1"/>
    </source>
</evidence>
<dbReference type="SUPFAM" id="SSF160904">
    <property type="entry name" value="Jann2411-like"/>
    <property type="match status" value="1"/>
</dbReference>
<dbReference type="PANTHER" id="PTHR35525:SF3">
    <property type="entry name" value="BLL6575 PROTEIN"/>
    <property type="match status" value="1"/>
</dbReference>
<proteinExistence type="predicted"/>
<sequence>MVTATSPNRTPHEFRSRDFRGGHPVIDFVNTVTARNTTAPEDWLDSYATLLRWASLSALTIPAGAATVEADRADAQTEMRRCRELREALHATMTAVLDDVPVPRSAAATLQANWRHAATHVHLELSSTPFRLRHDQPGPALSVVRRTLTAAAVELLIDLPRERIRRCPGERCGWIFLDTSKAGRRRWCDMATCGTADKNRRRQPSP</sequence>